<evidence type="ECO:0000313" key="1">
    <source>
        <dbReference type="EMBL" id="QTA81225.1"/>
    </source>
</evidence>
<organism evidence="1 2">
    <name type="scientific">Desulfonema limicola</name>
    <dbReference type="NCBI Taxonomy" id="45656"/>
    <lineage>
        <taxon>Bacteria</taxon>
        <taxon>Pseudomonadati</taxon>
        <taxon>Thermodesulfobacteriota</taxon>
        <taxon>Desulfobacteria</taxon>
        <taxon>Desulfobacterales</taxon>
        <taxon>Desulfococcaceae</taxon>
        <taxon>Desulfonema</taxon>
    </lineage>
</organism>
<dbReference type="Proteomes" id="UP000663720">
    <property type="component" value="Chromosome"/>
</dbReference>
<gene>
    <name evidence="1" type="ORF">dnl_35560</name>
</gene>
<proteinExistence type="predicted"/>
<dbReference type="PIRSF" id="PIRSF018634">
    <property type="entry name" value="UCP018634"/>
    <property type="match status" value="1"/>
</dbReference>
<dbReference type="AlphaFoldDB" id="A0A975GHB1"/>
<sequence>MNVLKSKWFNKWSKKSKITDDSLMSAVENFDLSSVVDLGAGLYKLRIPRPKQGKSGGFRTLIIYSKNDLALFILGFAKNEKDNISTADLTDLKKQAKHILSFSKEQVDNLVNNGTFIKVEKKNEKRKTKQ</sequence>
<dbReference type="Pfam" id="PF06296">
    <property type="entry name" value="RelE"/>
    <property type="match status" value="1"/>
</dbReference>
<dbReference type="EMBL" id="CP061799">
    <property type="protein sequence ID" value="QTA81225.1"/>
    <property type="molecule type" value="Genomic_DNA"/>
</dbReference>
<evidence type="ECO:0000313" key="2">
    <source>
        <dbReference type="Proteomes" id="UP000663720"/>
    </source>
</evidence>
<dbReference type="KEGG" id="dli:dnl_35560"/>
<keyword evidence="2" id="KW-1185">Reference proteome</keyword>
<dbReference type="RefSeq" id="WP_207687293.1">
    <property type="nucleotide sequence ID" value="NZ_CP061799.1"/>
</dbReference>
<accession>A0A975GHB1</accession>
<name>A0A975GHB1_9BACT</name>
<dbReference type="InterPro" id="IPR009387">
    <property type="entry name" value="HigB-2"/>
</dbReference>
<protein>
    <submittedName>
        <fullName evidence="1">Toxin-antitoxin system, toxin component, RelE/ParE-like</fullName>
    </submittedName>
</protein>
<reference evidence="1" key="1">
    <citation type="journal article" date="2021" name="Microb. Physiol.">
        <title>Proteogenomic Insights into the Physiology of Marine, Sulfate-Reducing, Filamentous Desulfonema limicola and Desulfonema magnum.</title>
        <authorList>
            <person name="Schnaars V."/>
            <person name="Wohlbrand L."/>
            <person name="Scheve S."/>
            <person name="Hinrichs C."/>
            <person name="Reinhardt R."/>
            <person name="Rabus R."/>
        </authorList>
    </citation>
    <scope>NUCLEOTIDE SEQUENCE</scope>
    <source>
        <strain evidence="1">5ac10</strain>
    </source>
</reference>